<keyword evidence="3" id="KW-1185">Reference proteome</keyword>
<dbReference type="AlphaFoldDB" id="A0A1I3UB23"/>
<dbReference type="Pfam" id="PF00027">
    <property type="entry name" value="cNMP_binding"/>
    <property type="match status" value="1"/>
</dbReference>
<gene>
    <name evidence="2" type="ORF">SAMN04488095_3720</name>
</gene>
<organism evidence="2 3">
    <name type="scientific">Jannaschia pohangensis</name>
    <dbReference type="NCBI Taxonomy" id="390807"/>
    <lineage>
        <taxon>Bacteria</taxon>
        <taxon>Pseudomonadati</taxon>
        <taxon>Pseudomonadota</taxon>
        <taxon>Alphaproteobacteria</taxon>
        <taxon>Rhodobacterales</taxon>
        <taxon>Roseobacteraceae</taxon>
        <taxon>Jannaschia</taxon>
    </lineage>
</organism>
<dbReference type="EMBL" id="FORA01000007">
    <property type="protein sequence ID" value="SFJ80748.1"/>
    <property type="molecule type" value="Genomic_DNA"/>
</dbReference>
<dbReference type="RefSeq" id="WP_092784602.1">
    <property type="nucleotide sequence ID" value="NZ_FORA01000007.1"/>
</dbReference>
<feature type="domain" description="Cyclic nucleotide-binding" evidence="1">
    <location>
        <begin position="1"/>
        <end position="94"/>
    </location>
</feature>
<dbReference type="Proteomes" id="UP000199110">
    <property type="component" value="Unassembled WGS sequence"/>
</dbReference>
<evidence type="ECO:0000313" key="3">
    <source>
        <dbReference type="Proteomes" id="UP000199110"/>
    </source>
</evidence>
<protein>
    <submittedName>
        <fullName evidence="2">cAMP-binding domain of CRP or a regulatory subunit of cAMP-dependent protein kinases</fullName>
    </submittedName>
</protein>
<dbReference type="OrthoDB" id="571714at2"/>
<dbReference type="GO" id="GO:0016301">
    <property type="term" value="F:kinase activity"/>
    <property type="evidence" value="ECO:0007669"/>
    <property type="project" value="UniProtKB-KW"/>
</dbReference>
<keyword evidence="2" id="KW-0418">Kinase</keyword>
<dbReference type="InterPro" id="IPR014710">
    <property type="entry name" value="RmlC-like_jellyroll"/>
</dbReference>
<accession>A0A1I3UB23</accession>
<proteinExistence type="predicted"/>
<dbReference type="PROSITE" id="PS50042">
    <property type="entry name" value="CNMP_BINDING_3"/>
    <property type="match status" value="1"/>
</dbReference>
<dbReference type="InterPro" id="IPR018490">
    <property type="entry name" value="cNMP-bd_dom_sf"/>
</dbReference>
<dbReference type="InterPro" id="IPR000595">
    <property type="entry name" value="cNMP-bd_dom"/>
</dbReference>
<name>A0A1I3UB23_9RHOB</name>
<evidence type="ECO:0000259" key="1">
    <source>
        <dbReference type="PROSITE" id="PS50042"/>
    </source>
</evidence>
<dbReference type="CDD" id="cd00038">
    <property type="entry name" value="CAP_ED"/>
    <property type="match status" value="1"/>
</dbReference>
<dbReference type="STRING" id="390807.SAMN04488095_3720"/>
<dbReference type="SUPFAM" id="SSF51206">
    <property type="entry name" value="cAMP-binding domain-like"/>
    <property type="match status" value="1"/>
</dbReference>
<sequence>MIRIMSQALFDHILTRTGPSRHLPEGAVLARRGDPVTALHLLMSGAVNMTRDQPNGGRLTLHRAEAGAILAEASIFHDVYHCDLGVVRAAELRSMPAPLARKLLSGPEGAPLLVRHLAASLQGARTRAEILALPRLADRLAAWQAMNGPLPPRGQWRGLAADLGVTPEALYRALARRRSPEGLVTAPDTGQDRR</sequence>
<keyword evidence="2" id="KW-0808">Transferase</keyword>
<evidence type="ECO:0000313" key="2">
    <source>
        <dbReference type="EMBL" id="SFJ80748.1"/>
    </source>
</evidence>
<reference evidence="2 3" key="1">
    <citation type="submission" date="2016-10" db="EMBL/GenBank/DDBJ databases">
        <authorList>
            <person name="de Groot N.N."/>
        </authorList>
    </citation>
    <scope>NUCLEOTIDE SEQUENCE [LARGE SCALE GENOMIC DNA]</scope>
    <source>
        <strain evidence="2 3">DSM 19073</strain>
    </source>
</reference>
<dbReference type="Gene3D" id="2.60.120.10">
    <property type="entry name" value="Jelly Rolls"/>
    <property type="match status" value="1"/>
</dbReference>